<gene>
    <name evidence="4" type="ordered locus">Oweho_1501</name>
</gene>
<protein>
    <recommendedName>
        <fullName evidence="3">Secretion system C-terminal sorting domain-containing protein</fullName>
    </recommendedName>
</protein>
<dbReference type="InterPro" id="IPR026444">
    <property type="entry name" value="Secre_tail"/>
</dbReference>
<dbReference type="RefSeq" id="WP_014201848.1">
    <property type="nucleotide sequence ID" value="NC_016599.1"/>
</dbReference>
<organism evidence="4 5">
    <name type="scientific">Owenweeksia hongkongensis (strain DSM 17368 / CIP 108786 / JCM 12287 / NRRL B-23963 / UST20020801)</name>
    <dbReference type="NCBI Taxonomy" id="926562"/>
    <lineage>
        <taxon>Bacteria</taxon>
        <taxon>Pseudomonadati</taxon>
        <taxon>Bacteroidota</taxon>
        <taxon>Flavobacteriia</taxon>
        <taxon>Flavobacteriales</taxon>
        <taxon>Owenweeksiaceae</taxon>
        <taxon>Owenweeksia</taxon>
    </lineage>
</organism>
<evidence type="ECO:0000313" key="4">
    <source>
        <dbReference type="EMBL" id="AEV32492.1"/>
    </source>
</evidence>
<dbReference type="AlphaFoldDB" id="G8R8R2"/>
<dbReference type="Proteomes" id="UP000005631">
    <property type="component" value="Chromosome"/>
</dbReference>
<evidence type="ECO:0000259" key="3">
    <source>
        <dbReference type="Pfam" id="PF18962"/>
    </source>
</evidence>
<feature type="domain" description="Secretion system C-terminal sorting" evidence="3">
    <location>
        <begin position="495"/>
        <end position="564"/>
    </location>
</feature>
<dbReference type="OrthoDB" id="1393468at2"/>
<accession>G8R8R2</accession>
<sequence>MKTPISFLALFLCISLSVFGQKFNRSYTNHQYFDDVMLSGGRFFSTSPGSLNWSEIVKWSDEGKVVARKLMPHDSLRRVVNLIKNESDSTFLISGASFDTTVFWVHDYGFIARLDTALNILELKDIVDSSWNFGTGIQSLPDGKILAFKGAGIYKFNKDFSLNDYYTKDGTHNDFAVPLIGDSVFVQRSGGGSWSYAVIDMGDSVEYAVAGLPGSNTQGNYGSYDSKNDGLCIYDFPSNNGSGVLSFYNKETLSLENSYYLSDTAGFDVSRIEFFEDGIVGTATTGEYIVLQGDFPFTKYIDSVRNEDLTSRSFRYTRTALEGNTIALVSEAESCHRHLEIYPFNQKAETFGEVNLSSSVNSAVITGNARTYTETDTTFYSYEIDASLDVWIKNNSTKTLDSLDILYTAYNGSWSCGRKAAYQNMNLAPADSVMVTITDDFLSYTADSNIADLDIQLVAAAANGNILYPVGINSVNSHFEGMNLKETNLAERIEVYPSPVNDVLNVNLKGSGVINRLTVYSITGQQILTKEIYDTKAPLNVSGLKSGIYILSTEVDGEVYSQRFVKQ</sequence>
<reference evidence="4 5" key="1">
    <citation type="journal article" date="2012" name="Stand. Genomic Sci.">
        <title>Genome sequence of the orange-pigmented seawater bacterium Owenweeksia hongkongensis type strain (UST20020801(T)).</title>
        <authorList>
            <person name="Riedel T."/>
            <person name="Held B."/>
            <person name="Nolan M."/>
            <person name="Lucas S."/>
            <person name="Lapidus A."/>
            <person name="Tice H."/>
            <person name="Del Rio T.G."/>
            <person name="Cheng J.F."/>
            <person name="Han C."/>
            <person name="Tapia R."/>
            <person name="Goodwin L.A."/>
            <person name="Pitluck S."/>
            <person name="Liolios K."/>
            <person name="Mavromatis K."/>
            <person name="Pagani I."/>
            <person name="Ivanova N."/>
            <person name="Mikhailova N."/>
            <person name="Pati A."/>
            <person name="Chen A."/>
            <person name="Palaniappan K."/>
            <person name="Rohde M."/>
            <person name="Tindall B.J."/>
            <person name="Detter J.C."/>
            <person name="Goker M."/>
            <person name="Woyke T."/>
            <person name="Bristow J."/>
            <person name="Eisen J.A."/>
            <person name="Markowitz V."/>
            <person name="Hugenholtz P."/>
            <person name="Klenk H.P."/>
            <person name="Kyrpides N.C."/>
        </authorList>
    </citation>
    <scope>NUCLEOTIDE SEQUENCE</scope>
    <source>
        <strain evidence="5">DSM 17368 / JCM 12287 / NRRL B-23963</strain>
    </source>
</reference>
<dbReference type="STRING" id="926562.Oweho_1501"/>
<evidence type="ECO:0000256" key="2">
    <source>
        <dbReference type="SAM" id="SignalP"/>
    </source>
</evidence>
<evidence type="ECO:0000256" key="1">
    <source>
        <dbReference type="ARBA" id="ARBA00022729"/>
    </source>
</evidence>
<dbReference type="NCBIfam" id="TIGR04183">
    <property type="entry name" value="Por_Secre_tail"/>
    <property type="match status" value="1"/>
</dbReference>
<feature type="signal peptide" evidence="2">
    <location>
        <begin position="1"/>
        <end position="20"/>
    </location>
</feature>
<dbReference type="KEGG" id="oho:Oweho_1501"/>
<evidence type="ECO:0000313" key="5">
    <source>
        <dbReference type="Proteomes" id="UP000005631"/>
    </source>
</evidence>
<keyword evidence="1 2" id="KW-0732">Signal</keyword>
<dbReference type="Pfam" id="PF18962">
    <property type="entry name" value="Por_Secre_tail"/>
    <property type="match status" value="1"/>
</dbReference>
<proteinExistence type="predicted"/>
<keyword evidence="5" id="KW-1185">Reference proteome</keyword>
<dbReference type="EMBL" id="CP003156">
    <property type="protein sequence ID" value="AEV32492.1"/>
    <property type="molecule type" value="Genomic_DNA"/>
</dbReference>
<name>G8R8R2_OWEHD</name>
<feature type="chain" id="PRO_5003515591" description="Secretion system C-terminal sorting domain-containing protein" evidence="2">
    <location>
        <begin position="21"/>
        <end position="567"/>
    </location>
</feature>
<dbReference type="HOGENOM" id="CLU_480478_0_0_10"/>